<keyword evidence="1" id="KW-0812">Transmembrane</keyword>
<keyword evidence="1" id="KW-1133">Transmembrane helix</keyword>
<evidence type="ECO:0008006" key="4">
    <source>
        <dbReference type="Google" id="ProtNLM"/>
    </source>
</evidence>
<accession>A0ABR2HV90</accession>
<feature type="transmembrane region" description="Helical" evidence="1">
    <location>
        <begin position="323"/>
        <end position="343"/>
    </location>
</feature>
<feature type="transmembrane region" description="Helical" evidence="1">
    <location>
        <begin position="242"/>
        <end position="258"/>
    </location>
</feature>
<reference evidence="2 3" key="1">
    <citation type="submission" date="2024-04" db="EMBL/GenBank/DDBJ databases">
        <title>Tritrichomonas musculus Genome.</title>
        <authorList>
            <person name="Alves-Ferreira E."/>
            <person name="Grigg M."/>
            <person name="Lorenzi H."/>
            <person name="Galac M."/>
        </authorList>
    </citation>
    <scope>NUCLEOTIDE SEQUENCE [LARGE SCALE GENOMIC DNA]</scope>
    <source>
        <strain evidence="2 3">EAF2021</strain>
    </source>
</reference>
<evidence type="ECO:0000313" key="3">
    <source>
        <dbReference type="Proteomes" id="UP001470230"/>
    </source>
</evidence>
<proteinExistence type="predicted"/>
<comment type="caution">
    <text evidence="2">The sequence shown here is derived from an EMBL/GenBank/DDBJ whole genome shotgun (WGS) entry which is preliminary data.</text>
</comment>
<evidence type="ECO:0000313" key="2">
    <source>
        <dbReference type="EMBL" id="KAK8852769.1"/>
    </source>
</evidence>
<feature type="transmembrane region" description="Helical" evidence="1">
    <location>
        <begin position="139"/>
        <end position="162"/>
    </location>
</feature>
<gene>
    <name evidence="2" type="ORF">M9Y10_017759</name>
</gene>
<keyword evidence="1" id="KW-0472">Membrane</keyword>
<evidence type="ECO:0000256" key="1">
    <source>
        <dbReference type="SAM" id="Phobius"/>
    </source>
</evidence>
<feature type="transmembrane region" description="Helical" evidence="1">
    <location>
        <begin position="349"/>
        <end position="376"/>
    </location>
</feature>
<organism evidence="2 3">
    <name type="scientific">Tritrichomonas musculus</name>
    <dbReference type="NCBI Taxonomy" id="1915356"/>
    <lineage>
        <taxon>Eukaryota</taxon>
        <taxon>Metamonada</taxon>
        <taxon>Parabasalia</taxon>
        <taxon>Tritrichomonadida</taxon>
        <taxon>Tritrichomonadidae</taxon>
        <taxon>Tritrichomonas</taxon>
    </lineage>
</organism>
<feature type="transmembrane region" description="Helical" evidence="1">
    <location>
        <begin position="213"/>
        <end position="230"/>
    </location>
</feature>
<sequence>MIFILLSILTKYQKKITKDPIERLARFNFQEGGRFLIEVDSDVDQNVQIAFFSEKQIHYLESFENSKKSLCDVVLDNKTIQNFIIPIVNGTGTYEGSFSEFYVSIPAGSRCNESTESISITLYCQNPKSNLSFDVHPTIYLKSILFSFYFVLLILWVTFFFVQRQRMGFIWILMTVTLSFLFLDNIIFFFLLLHFSHSEKETFITYVRYVTRAISIMLFYATIVLSAFTVSRDGKRVTRDNLIASFATGVFIAIPITLCESINKTDSELWINYLATVFVFICWFISFQLLYKAWNPIFNQFQSLLNEGKDVSQTPLGKQYRALNMHTILYAIVLFTSIIYVLVPYPMKYAFILSQLVIDFSMFGELLVSILFFWVLKMVFGVDEPDIVSNISLGDESMNPDLRTHLISDEGNSDFHNRENANVSISTTSNETEELPLDSLSK</sequence>
<dbReference type="Proteomes" id="UP001470230">
    <property type="component" value="Unassembled WGS sequence"/>
</dbReference>
<keyword evidence="3" id="KW-1185">Reference proteome</keyword>
<feature type="transmembrane region" description="Helical" evidence="1">
    <location>
        <begin position="270"/>
        <end position="291"/>
    </location>
</feature>
<dbReference type="EMBL" id="JAPFFF010000023">
    <property type="protein sequence ID" value="KAK8852769.1"/>
    <property type="molecule type" value="Genomic_DNA"/>
</dbReference>
<feature type="transmembrane region" description="Helical" evidence="1">
    <location>
        <begin position="169"/>
        <end position="193"/>
    </location>
</feature>
<name>A0ABR2HV90_9EUKA</name>
<protein>
    <recommendedName>
        <fullName evidence="4">Intimal thickness related receptor IRP domain-containing protein</fullName>
    </recommendedName>
</protein>